<evidence type="ECO:0000256" key="4">
    <source>
        <dbReference type="ARBA" id="ARBA00023136"/>
    </source>
</evidence>
<comment type="caution">
    <text evidence="8">The sequence shown here is derived from an EMBL/GenBank/DDBJ whole genome shotgun (WGS) entry which is preliminary data.</text>
</comment>
<keyword evidence="5" id="KW-0046">Antibiotic resistance</keyword>
<evidence type="ECO:0000313" key="9">
    <source>
        <dbReference type="Proteomes" id="UP001597419"/>
    </source>
</evidence>
<organism evidence="8 9">
    <name type="scientific">Amycolatopsis samaneae</name>
    <dbReference type="NCBI Taxonomy" id="664691"/>
    <lineage>
        <taxon>Bacteria</taxon>
        <taxon>Bacillati</taxon>
        <taxon>Actinomycetota</taxon>
        <taxon>Actinomycetes</taxon>
        <taxon>Pseudonocardiales</taxon>
        <taxon>Pseudonocardiaceae</taxon>
        <taxon>Amycolatopsis</taxon>
    </lineage>
</organism>
<feature type="transmembrane region" description="Helical" evidence="6">
    <location>
        <begin position="221"/>
        <end position="241"/>
    </location>
</feature>
<keyword evidence="4 6" id="KW-0472">Membrane</keyword>
<dbReference type="RefSeq" id="WP_345405483.1">
    <property type="nucleotide sequence ID" value="NZ_BAABHG010000018.1"/>
</dbReference>
<dbReference type="InterPro" id="IPR000412">
    <property type="entry name" value="ABC_2_transport"/>
</dbReference>
<name>A0ABW5GJZ0_9PSEU</name>
<comment type="subcellular location">
    <subcellularLocation>
        <location evidence="6">Cell membrane</location>
        <topology evidence="6">Multi-pass membrane protein</topology>
    </subcellularLocation>
    <subcellularLocation>
        <location evidence="1">Membrane</location>
        <topology evidence="1">Multi-pass membrane protein</topology>
    </subcellularLocation>
</comment>
<feature type="transmembrane region" description="Helical" evidence="6">
    <location>
        <begin position="167"/>
        <end position="186"/>
    </location>
</feature>
<keyword evidence="9" id="KW-1185">Reference proteome</keyword>
<gene>
    <name evidence="8" type="ORF">ACFSYJ_21435</name>
</gene>
<dbReference type="InterPro" id="IPR047817">
    <property type="entry name" value="ABC2_TM_bact-type"/>
</dbReference>
<dbReference type="Pfam" id="PF01061">
    <property type="entry name" value="ABC2_membrane"/>
    <property type="match status" value="1"/>
</dbReference>
<evidence type="ECO:0000256" key="3">
    <source>
        <dbReference type="ARBA" id="ARBA00022989"/>
    </source>
</evidence>
<keyword evidence="2 6" id="KW-0812">Transmembrane</keyword>
<evidence type="ECO:0000259" key="7">
    <source>
        <dbReference type="PROSITE" id="PS51012"/>
    </source>
</evidence>
<feature type="transmembrane region" description="Helical" evidence="6">
    <location>
        <begin position="20"/>
        <end position="39"/>
    </location>
</feature>
<sequence length="244" mass="25749">MHTFAKITATEAKLFLRTPVWAVFGTLLPAGILLGVGFIPSMSKPSEATGGHRFIELWVPSVIVMSIAMLALQAIPAAVATYREQGVLRRLSTTPAHPANLLGAQLVVHAAVAVAGIAVTMVVSSAVFDVPMPRHPVTFAVTLLLGIVSVFALGLIAGAIARTSKSANVIALLAFFPIMFFGGVYLPRPLLPRVLQRISDYIPPGAQPLQDAWVGTGVQPLQLAVLAAFAVVGTALAVKVFRWE</sequence>
<evidence type="ECO:0000256" key="5">
    <source>
        <dbReference type="ARBA" id="ARBA00023251"/>
    </source>
</evidence>
<dbReference type="PANTHER" id="PTHR43027">
    <property type="entry name" value="DOXORUBICIN RESISTANCE ABC TRANSPORTER PERMEASE PROTEIN DRRC-RELATED"/>
    <property type="match status" value="1"/>
</dbReference>
<dbReference type="PROSITE" id="PS51012">
    <property type="entry name" value="ABC_TM2"/>
    <property type="match status" value="1"/>
</dbReference>
<dbReference type="Proteomes" id="UP001597419">
    <property type="component" value="Unassembled WGS sequence"/>
</dbReference>
<feature type="domain" description="ABC transmembrane type-2" evidence="7">
    <location>
        <begin position="20"/>
        <end position="244"/>
    </location>
</feature>
<protein>
    <recommendedName>
        <fullName evidence="6">Transport permease protein</fullName>
    </recommendedName>
</protein>
<comment type="similarity">
    <text evidence="6">Belongs to the ABC-2 integral membrane protein family.</text>
</comment>
<evidence type="ECO:0000256" key="2">
    <source>
        <dbReference type="ARBA" id="ARBA00022692"/>
    </source>
</evidence>
<dbReference type="PIRSF" id="PIRSF006648">
    <property type="entry name" value="DrrB"/>
    <property type="match status" value="1"/>
</dbReference>
<proteinExistence type="inferred from homology"/>
<keyword evidence="6" id="KW-0813">Transport</keyword>
<keyword evidence="3 6" id="KW-1133">Transmembrane helix</keyword>
<feature type="transmembrane region" description="Helical" evidence="6">
    <location>
        <begin position="101"/>
        <end position="127"/>
    </location>
</feature>
<evidence type="ECO:0000313" key="8">
    <source>
        <dbReference type="EMBL" id="MFD2461182.1"/>
    </source>
</evidence>
<feature type="transmembrane region" description="Helical" evidence="6">
    <location>
        <begin position="59"/>
        <end position="80"/>
    </location>
</feature>
<reference evidence="9" key="1">
    <citation type="journal article" date="2019" name="Int. J. Syst. Evol. Microbiol.">
        <title>The Global Catalogue of Microorganisms (GCM) 10K type strain sequencing project: providing services to taxonomists for standard genome sequencing and annotation.</title>
        <authorList>
            <consortium name="The Broad Institute Genomics Platform"/>
            <consortium name="The Broad Institute Genome Sequencing Center for Infectious Disease"/>
            <person name="Wu L."/>
            <person name="Ma J."/>
        </authorList>
    </citation>
    <scope>NUCLEOTIDE SEQUENCE [LARGE SCALE GENOMIC DNA]</scope>
    <source>
        <strain evidence="9">CGMCC 4.7643</strain>
    </source>
</reference>
<dbReference type="EMBL" id="JBHUKU010000011">
    <property type="protein sequence ID" value="MFD2461182.1"/>
    <property type="molecule type" value="Genomic_DNA"/>
</dbReference>
<evidence type="ECO:0000256" key="6">
    <source>
        <dbReference type="RuleBase" id="RU361157"/>
    </source>
</evidence>
<dbReference type="PANTHER" id="PTHR43027:SF2">
    <property type="entry name" value="TRANSPORT PERMEASE PROTEIN"/>
    <property type="match status" value="1"/>
</dbReference>
<dbReference type="InterPro" id="IPR052902">
    <property type="entry name" value="ABC-2_transporter"/>
</dbReference>
<keyword evidence="6" id="KW-1003">Cell membrane</keyword>
<accession>A0ABW5GJZ0</accession>
<evidence type="ECO:0000256" key="1">
    <source>
        <dbReference type="ARBA" id="ARBA00004141"/>
    </source>
</evidence>
<dbReference type="InterPro" id="IPR013525">
    <property type="entry name" value="ABC2_TM"/>
</dbReference>
<feature type="transmembrane region" description="Helical" evidence="6">
    <location>
        <begin position="139"/>
        <end position="160"/>
    </location>
</feature>